<dbReference type="RefSeq" id="WP_120242827.1">
    <property type="nucleotide sequence ID" value="NZ_RAPO01000001.1"/>
</dbReference>
<dbReference type="Pfam" id="PF24414">
    <property type="entry name" value="DUF7547"/>
    <property type="match status" value="1"/>
</dbReference>
<dbReference type="OrthoDB" id="157587at2157"/>
<name>A0A419WP52_9EURY</name>
<feature type="region of interest" description="Disordered" evidence="1">
    <location>
        <begin position="92"/>
        <end position="112"/>
    </location>
</feature>
<organism evidence="2 3">
    <name type="scientific">Halopiger aswanensis</name>
    <dbReference type="NCBI Taxonomy" id="148449"/>
    <lineage>
        <taxon>Archaea</taxon>
        <taxon>Methanobacteriati</taxon>
        <taxon>Methanobacteriota</taxon>
        <taxon>Stenosarchaea group</taxon>
        <taxon>Halobacteria</taxon>
        <taxon>Halobacteriales</taxon>
        <taxon>Natrialbaceae</taxon>
        <taxon>Halopiger</taxon>
    </lineage>
</organism>
<comment type="caution">
    <text evidence="2">The sequence shown here is derived from an EMBL/GenBank/DDBJ whole genome shotgun (WGS) entry which is preliminary data.</text>
</comment>
<feature type="compositionally biased region" description="Basic and acidic residues" evidence="1">
    <location>
        <begin position="138"/>
        <end position="162"/>
    </location>
</feature>
<accession>A0A419WP52</accession>
<feature type="compositionally biased region" description="Basic and acidic residues" evidence="1">
    <location>
        <begin position="23"/>
        <end position="40"/>
    </location>
</feature>
<feature type="region of interest" description="Disordered" evidence="1">
    <location>
        <begin position="23"/>
        <end position="50"/>
    </location>
</feature>
<feature type="region of interest" description="Disordered" evidence="1">
    <location>
        <begin position="126"/>
        <end position="265"/>
    </location>
</feature>
<dbReference type="InterPro" id="IPR055969">
    <property type="entry name" value="DUF7547"/>
</dbReference>
<feature type="compositionally biased region" description="Polar residues" evidence="1">
    <location>
        <begin position="163"/>
        <end position="175"/>
    </location>
</feature>
<reference evidence="2 3" key="1">
    <citation type="submission" date="2018-09" db="EMBL/GenBank/DDBJ databases">
        <title>Genomic Encyclopedia of Archaeal and Bacterial Type Strains, Phase II (KMG-II): from individual species to whole genera.</title>
        <authorList>
            <person name="Goeker M."/>
        </authorList>
    </citation>
    <scope>NUCLEOTIDE SEQUENCE [LARGE SCALE GENOMIC DNA]</scope>
    <source>
        <strain evidence="2 3">DSM 13151</strain>
    </source>
</reference>
<dbReference type="EMBL" id="RAPO01000001">
    <property type="protein sequence ID" value="RKD97270.1"/>
    <property type="molecule type" value="Genomic_DNA"/>
</dbReference>
<evidence type="ECO:0000313" key="3">
    <source>
        <dbReference type="Proteomes" id="UP000283805"/>
    </source>
</evidence>
<protein>
    <submittedName>
        <fullName evidence="2">Uncharacterized protein</fullName>
    </submittedName>
</protein>
<evidence type="ECO:0000313" key="2">
    <source>
        <dbReference type="EMBL" id="RKD97270.1"/>
    </source>
</evidence>
<proteinExistence type="predicted"/>
<dbReference type="AlphaFoldDB" id="A0A419WP52"/>
<sequence length="265" mass="28629">MADQDDDLADAIRELTRTLEDLRQALDQSDRGTGGRERRGWRPPLRPPTPRELLAFADEVAVPAALTALESSVRALEAFQRGLKLVRTERDVRDRTADAATASGDRADRLRETTLERLDTALAELQRAASEGTLPADDEARSLLTDARELRDEVDARLREATSDGTSTEPESDSSAVEIDIEEGTPDGAEADRDESESESAATDAESENSNVDVDAELETLKDQYAADDEGDPAADGENGTANERGPDSTPDEGNEDEDDADDAT</sequence>
<evidence type="ECO:0000256" key="1">
    <source>
        <dbReference type="SAM" id="MobiDB-lite"/>
    </source>
</evidence>
<feature type="compositionally biased region" description="Low complexity" evidence="1">
    <location>
        <begin position="199"/>
        <end position="210"/>
    </location>
</feature>
<feature type="compositionally biased region" description="Acidic residues" evidence="1">
    <location>
        <begin position="226"/>
        <end position="235"/>
    </location>
</feature>
<keyword evidence="3" id="KW-1185">Reference proteome</keyword>
<gene>
    <name evidence="2" type="ORF">ATJ93_0255</name>
</gene>
<feature type="compositionally biased region" description="Acidic residues" evidence="1">
    <location>
        <begin position="250"/>
        <end position="265"/>
    </location>
</feature>
<dbReference type="Proteomes" id="UP000283805">
    <property type="component" value="Unassembled WGS sequence"/>
</dbReference>